<dbReference type="AlphaFoldDB" id="A0AAE3XP40"/>
<dbReference type="Proteomes" id="UP001185092">
    <property type="component" value="Unassembled WGS sequence"/>
</dbReference>
<evidence type="ECO:0000313" key="3">
    <source>
        <dbReference type="Proteomes" id="UP001185092"/>
    </source>
</evidence>
<protein>
    <submittedName>
        <fullName evidence="2">Uncharacterized protein YnzC (UPF0291/DUF896 family)</fullName>
    </submittedName>
</protein>
<sequence>MKNALLIIALLFGMLTAQAQDNKIKVLNLGVFHMGYTSDAHSIEYDESSDESKKQIKEVNELIARFKPTHIMVEVETNDQNALEEAYLSYLKDPKQETTFGGTEVEILAFEIGRLANTAHIHAIDHSMAYNYNLGELAQETKADKFFQTLKTLEKSELIAKLNPAQSGLKETLSVMNSESCMNFLINANADMLTYINSDDKFEGADEAAKLYHRNLRMYANINKIKTNEEDRILIISGGLHASFFHQFMSRSSVYELESVEKYLSPENNL</sequence>
<feature type="chain" id="PRO_5042199571" evidence="1">
    <location>
        <begin position="20"/>
        <end position="270"/>
    </location>
</feature>
<dbReference type="InterPro" id="IPR043749">
    <property type="entry name" value="DUF5694"/>
</dbReference>
<reference evidence="2" key="1">
    <citation type="submission" date="2023-07" db="EMBL/GenBank/DDBJ databases">
        <title>Genomic Encyclopedia of Type Strains, Phase IV (KMG-IV): sequencing the most valuable type-strain genomes for metagenomic binning, comparative biology and taxonomic classification.</title>
        <authorList>
            <person name="Goeker M."/>
        </authorList>
    </citation>
    <scope>NUCLEOTIDE SEQUENCE</scope>
    <source>
        <strain evidence="2">DSM 26174</strain>
    </source>
</reference>
<proteinExistence type="predicted"/>
<organism evidence="2 3">
    <name type="scientific">Aureibacter tunicatorum</name>
    <dbReference type="NCBI Taxonomy" id="866807"/>
    <lineage>
        <taxon>Bacteria</taxon>
        <taxon>Pseudomonadati</taxon>
        <taxon>Bacteroidota</taxon>
        <taxon>Cytophagia</taxon>
        <taxon>Cytophagales</taxon>
        <taxon>Persicobacteraceae</taxon>
        <taxon>Aureibacter</taxon>
    </lineage>
</organism>
<feature type="signal peptide" evidence="1">
    <location>
        <begin position="1"/>
        <end position="19"/>
    </location>
</feature>
<dbReference type="RefSeq" id="WP_309939216.1">
    <property type="nucleotide sequence ID" value="NZ_AP025305.1"/>
</dbReference>
<keyword evidence="3" id="KW-1185">Reference proteome</keyword>
<gene>
    <name evidence="2" type="ORF">HNQ88_002576</name>
</gene>
<dbReference type="Pfam" id="PF18950">
    <property type="entry name" value="DUF5694"/>
    <property type="match status" value="1"/>
</dbReference>
<keyword evidence="1" id="KW-0732">Signal</keyword>
<comment type="caution">
    <text evidence="2">The sequence shown here is derived from an EMBL/GenBank/DDBJ whole genome shotgun (WGS) entry which is preliminary data.</text>
</comment>
<dbReference type="EMBL" id="JAVDQD010000003">
    <property type="protein sequence ID" value="MDR6239528.1"/>
    <property type="molecule type" value="Genomic_DNA"/>
</dbReference>
<accession>A0AAE3XP40</accession>
<name>A0AAE3XP40_9BACT</name>
<evidence type="ECO:0000256" key="1">
    <source>
        <dbReference type="SAM" id="SignalP"/>
    </source>
</evidence>
<evidence type="ECO:0000313" key="2">
    <source>
        <dbReference type="EMBL" id="MDR6239528.1"/>
    </source>
</evidence>